<evidence type="ECO:0000259" key="9">
    <source>
        <dbReference type="PROSITE" id="PS50287"/>
    </source>
</evidence>
<dbReference type="GO" id="GO:0016020">
    <property type="term" value="C:membrane"/>
    <property type="evidence" value="ECO:0007669"/>
    <property type="project" value="UniProtKB-SubCell"/>
</dbReference>
<dbReference type="PANTHER" id="PTHR48071">
    <property type="entry name" value="SRCR DOMAIN-CONTAINING PROTEIN"/>
    <property type="match status" value="1"/>
</dbReference>
<dbReference type="InterPro" id="IPR036772">
    <property type="entry name" value="SRCR-like_dom_sf"/>
</dbReference>
<proteinExistence type="predicted"/>
<name>A0A150G860_GONPE</name>
<reference evidence="11" key="1">
    <citation type="journal article" date="2016" name="Nat. Commun.">
        <title>The Gonium pectorale genome demonstrates co-option of cell cycle regulation during the evolution of multicellularity.</title>
        <authorList>
            <person name="Hanschen E.R."/>
            <person name="Marriage T.N."/>
            <person name="Ferris P.J."/>
            <person name="Hamaji T."/>
            <person name="Toyoda A."/>
            <person name="Fujiyama A."/>
            <person name="Neme R."/>
            <person name="Noguchi H."/>
            <person name="Minakuchi Y."/>
            <person name="Suzuki M."/>
            <person name="Kawai-Toyooka H."/>
            <person name="Smith D.R."/>
            <person name="Sparks H."/>
            <person name="Anderson J."/>
            <person name="Bakaric R."/>
            <person name="Luria V."/>
            <person name="Karger A."/>
            <person name="Kirschner M.W."/>
            <person name="Durand P.M."/>
            <person name="Michod R.E."/>
            <person name="Nozaki H."/>
            <person name="Olson B.J."/>
        </authorList>
    </citation>
    <scope>NUCLEOTIDE SEQUENCE [LARGE SCALE GENOMIC DNA]</scope>
    <source>
        <strain evidence="11">NIES-2863</strain>
    </source>
</reference>
<evidence type="ECO:0000256" key="5">
    <source>
        <dbReference type="ARBA" id="ARBA00022989"/>
    </source>
</evidence>
<evidence type="ECO:0000256" key="1">
    <source>
        <dbReference type="ARBA" id="ARBA00004167"/>
    </source>
</evidence>
<protein>
    <recommendedName>
        <fullName evidence="9">SRCR domain-containing protein</fullName>
    </recommendedName>
</protein>
<evidence type="ECO:0000256" key="7">
    <source>
        <dbReference type="ARBA" id="ARBA00023157"/>
    </source>
</evidence>
<feature type="domain" description="SRCR" evidence="9">
    <location>
        <begin position="76"/>
        <end position="194"/>
    </location>
</feature>
<feature type="domain" description="SRCR" evidence="9">
    <location>
        <begin position="204"/>
        <end position="310"/>
    </location>
</feature>
<dbReference type="AlphaFoldDB" id="A0A150G860"/>
<keyword evidence="11" id="KW-1185">Reference proteome</keyword>
<feature type="domain" description="SRCR" evidence="9">
    <location>
        <begin position="320"/>
        <end position="421"/>
    </location>
</feature>
<sequence length="421" mass="45538">MTQYGFGVNDITPAYYYWPVRGPYYELGIAARFQRYHCTGEEASLSACPYFEVMIDATYSAGAVCMRDIEPEYGSVRLVDGPAPYAGRVEVYANGAWQAIWANEDTWDYREAAVVCRQLGFRSALRPVRQESVWSVWGGTSSYIGVVPIGMGSMACNGSEVKLTDCQSQPVSSDAGSDGGINLDHGGDAGVVCQDAAPPASGVIRLRDSPVPSEGRIELYWDYAWGTLGYKSGQPTYLSGWGKFMGAVAASEFYRLGHTAVAPNWLPGGLTCTGEEWAIGECPGFSPQLGRYDYWYYYYGTANDVGVLCTMDLPPATGTLRLTGGPIPSAGRLEVAYRNEWGSVSGMGVGWGGKESAVACRQMGYPGVTSYWTSSEPSHPNWISAMDDLTRSRMIFLNNVSCLGNETSLARSSMMTIAGAP</sequence>
<dbReference type="SMART" id="SM00202">
    <property type="entry name" value="SR"/>
    <property type="match status" value="3"/>
</dbReference>
<dbReference type="STRING" id="33097.A0A150G860"/>
<dbReference type="InterPro" id="IPR001190">
    <property type="entry name" value="SRCR"/>
</dbReference>
<evidence type="ECO:0000256" key="3">
    <source>
        <dbReference type="ARBA" id="ARBA00022729"/>
    </source>
</evidence>
<comment type="subcellular location">
    <subcellularLocation>
        <location evidence="1">Membrane</location>
        <topology evidence="1">Single-pass membrane protein</topology>
    </subcellularLocation>
</comment>
<dbReference type="PRINTS" id="PR00258">
    <property type="entry name" value="SPERACTRCPTR"/>
</dbReference>
<keyword evidence="5" id="KW-1133">Transmembrane helix</keyword>
<evidence type="ECO:0000313" key="11">
    <source>
        <dbReference type="Proteomes" id="UP000075714"/>
    </source>
</evidence>
<dbReference type="FunFam" id="3.10.250.10:FF:000016">
    <property type="entry name" value="Scavenger receptor cysteine-rich protein type 12"/>
    <property type="match status" value="1"/>
</dbReference>
<evidence type="ECO:0000256" key="6">
    <source>
        <dbReference type="ARBA" id="ARBA00023136"/>
    </source>
</evidence>
<evidence type="ECO:0000256" key="2">
    <source>
        <dbReference type="ARBA" id="ARBA00022692"/>
    </source>
</evidence>
<keyword evidence="6" id="KW-0472">Membrane</keyword>
<dbReference type="Gene3D" id="3.10.250.10">
    <property type="entry name" value="SRCR-like domain"/>
    <property type="match status" value="3"/>
</dbReference>
<accession>A0A150G860</accession>
<dbReference type="Proteomes" id="UP000075714">
    <property type="component" value="Unassembled WGS sequence"/>
</dbReference>
<evidence type="ECO:0000313" key="10">
    <source>
        <dbReference type="EMBL" id="KXZ45991.1"/>
    </source>
</evidence>
<keyword evidence="3" id="KW-0732">Signal</keyword>
<evidence type="ECO:0000256" key="8">
    <source>
        <dbReference type="ARBA" id="ARBA00023180"/>
    </source>
</evidence>
<keyword evidence="8" id="KW-0325">Glycoprotein</keyword>
<comment type="caution">
    <text evidence="10">The sequence shown here is derived from an EMBL/GenBank/DDBJ whole genome shotgun (WGS) entry which is preliminary data.</text>
</comment>
<keyword evidence="7" id="KW-1015">Disulfide bond</keyword>
<gene>
    <name evidence="10" type="ORF">GPECTOR_48g423</name>
</gene>
<keyword evidence="4" id="KW-0677">Repeat</keyword>
<dbReference type="PROSITE" id="PS50287">
    <property type="entry name" value="SRCR_2"/>
    <property type="match status" value="3"/>
</dbReference>
<dbReference type="PANTHER" id="PTHR48071:SF18">
    <property type="entry name" value="DELETED IN MALIGNANT BRAIN TUMORS 1 PROTEIN-RELATED"/>
    <property type="match status" value="1"/>
</dbReference>
<evidence type="ECO:0000256" key="4">
    <source>
        <dbReference type="ARBA" id="ARBA00022737"/>
    </source>
</evidence>
<dbReference type="EMBL" id="LSYV01000049">
    <property type="protein sequence ID" value="KXZ45991.1"/>
    <property type="molecule type" value="Genomic_DNA"/>
</dbReference>
<keyword evidence="2" id="KW-0812">Transmembrane</keyword>
<dbReference type="OrthoDB" id="532981at2759"/>
<dbReference type="Pfam" id="PF00530">
    <property type="entry name" value="SRCR"/>
    <property type="match status" value="2"/>
</dbReference>
<dbReference type="SUPFAM" id="SSF56487">
    <property type="entry name" value="SRCR-like"/>
    <property type="match status" value="3"/>
</dbReference>
<organism evidence="10 11">
    <name type="scientific">Gonium pectorale</name>
    <name type="common">Green alga</name>
    <dbReference type="NCBI Taxonomy" id="33097"/>
    <lineage>
        <taxon>Eukaryota</taxon>
        <taxon>Viridiplantae</taxon>
        <taxon>Chlorophyta</taxon>
        <taxon>core chlorophytes</taxon>
        <taxon>Chlorophyceae</taxon>
        <taxon>CS clade</taxon>
        <taxon>Chlamydomonadales</taxon>
        <taxon>Volvocaceae</taxon>
        <taxon>Gonium</taxon>
    </lineage>
</organism>